<feature type="compositionally biased region" description="Basic and acidic residues" evidence="1">
    <location>
        <begin position="137"/>
        <end position="158"/>
    </location>
</feature>
<feature type="compositionally biased region" description="Basic and acidic residues" evidence="1">
    <location>
        <begin position="166"/>
        <end position="188"/>
    </location>
</feature>
<organism evidence="2 3">
    <name type="scientific">Eumeta variegata</name>
    <name type="common">Bagworm moth</name>
    <name type="synonym">Eumeta japonica</name>
    <dbReference type="NCBI Taxonomy" id="151549"/>
    <lineage>
        <taxon>Eukaryota</taxon>
        <taxon>Metazoa</taxon>
        <taxon>Ecdysozoa</taxon>
        <taxon>Arthropoda</taxon>
        <taxon>Hexapoda</taxon>
        <taxon>Insecta</taxon>
        <taxon>Pterygota</taxon>
        <taxon>Neoptera</taxon>
        <taxon>Endopterygota</taxon>
        <taxon>Lepidoptera</taxon>
        <taxon>Glossata</taxon>
        <taxon>Ditrysia</taxon>
        <taxon>Tineoidea</taxon>
        <taxon>Psychidae</taxon>
        <taxon>Oiketicinae</taxon>
        <taxon>Eumeta</taxon>
    </lineage>
</organism>
<name>A0A4C1Y1I7_EUMVA</name>
<dbReference type="STRING" id="151549.A0A4C1Y1I7"/>
<evidence type="ECO:0000256" key="1">
    <source>
        <dbReference type="SAM" id="MobiDB-lite"/>
    </source>
</evidence>
<accession>A0A4C1Y1I7</accession>
<keyword evidence="3" id="KW-1185">Reference proteome</keyword>
<evidence type="ECO:0000313" key="2">
    <source>
        <dbReference type="EMBL" id="GBP68844.1"/>
    </source>
</evidence>
<dbReference type="OrthoDB" id="18018at2759"/>
<feature type="region of interest" description="Disordered" evidence="1">
    <location>
        <begin position="137"/>
        <end position="197"/>
    </location>
</feature>
<sequence length="197" mass="21577">MAADLSGFTLSSTSGTIDLARQWPSGGEEGESGAPIPISVKSAVSSANNASWTLDDDGRGTSFVYAEYSRGEGGALRNSCSDKTSCRFAQTAQEADRSVAGRRSRGFPGLWMPITSASLPGRRKIAIFMHALKSRPRDLARAKNQKKQLEMQKKKNASEKTGLSLSERKHRDAELMREKQRRKDEEAIKNNQKTAVN</sequence>
<reference evidence="2 3" key="1">
    <citation type="journal article" date="2019" name="Commun. Biol.">
        <title>The bagworm genome reveals a unique fibroin gene that provides high tensile strength.</title>
        <authorList>
            <person name="Kono N."/>
            <person name="Nakamura H."/>
            <person name="Ohtoshi R."/>
            <person name="Tomita M."/>
            <person name="Numata K."/>
            <person name="Arakawa K."/>
        </authorList>
    </citation>
    <scope>NUCLEOTIDE SEQUENCE [LARGE SCALE GENOMIC DNA]</scope>
</reference>
<comment type="caution">
    <text evidence="2">The sequence shown here is derived from an EMBL/GenBank/DDBJ whole genome shotgun (WGS) entry which is preliminary data.</text>
</comment>
<dbReference type="AlphaFoldDB" id="A0A4C1Y1I7"/>
<dbReference type="Proteomes" id="UP000299102">
    <property type="component" value="Unassembled WGS sequence"/>
</dbReference>
<evidence type="ECO:0000313" key="3">
    <source>
        <dbReference type="Proteomes" id="UP000299102"/>
    </source>
</evidence>
<protein>
    <submittedName>
        <fullName evidence="2">SERF-like protein</fullName>
    </submittedName>
</protein>
<dbReference type="EMBL" id="BGZK01001026">
    <property type="protein sequence ID" value="GBP68844.1"/>
    <property type="molecule type" value="Genomic_DNA"/>
</dbReference>
<proteinExistence type="predicted"/>
<gene>
    <name evidence="2" type="ORF">EVAR_46161_1</name>
</gene>